<evidence type="ECO:0000313" key="9">
    <source>
        <dbReference type="EMBL" id="KAK4649710.1"/>
    </source>
</evidence>
<evidence type="ECO:0000256" key="5">
    <source>
        <dbReference type="ARBA" id="ARBA00023004"/>
    </source>
</evidence>
<dbReference type="SUPFAM" id="SSF48264">
    <property type="entry name" value="Cytochrome P450"/>
    <property type="match status" value="1"/>
</dbReference>
<keyword evidence="4 7" id="KW-0479">Metal-binding</keyword>
<dbReference type="InterPro" id="IPR017972">
    <property type="entry name" value="Cyt_P450_CS"/>
</dbReference>
<dbReference type="InterPro" id="IPR036396">
    <property type="entry name" value="Cyt_P450_sf"/>
</dbReference>
<evidence type="ECO:0000256" key="6">
    <source>
        <dbReference type="ARBA" id="ARBA00023033"/>
    </source>
</evidence>
<keyword evidence="6 7" id="KW-0503">Monooxygenase</keyword>
<organism evidence="9 10">
    <name type="scientific">Podospora bellae-mahoneyi</name>
    <dbReference type="NCBI Taxonomy" id="2093777"/>
    <lineage>
        <taxon>Eukaryota</taxon>
        <taxon>Fungi</taxon>
        <taxon>Dikarya</taxon>
        <taxon>Ascomycota</taxon>
        <taxon>Pezizomycotina</taxon>
        <taxon>Sordariomycetes</taxon>
        <taxon>Sordariomycetidae</taxon>
        <taxon>Sordariales</taxon>
        <taxon>Podosporaceae</taxon>
        <taxon>Podospora</taxon>
    </lineage>
</organism>
<comment type="cofactor">
    <cofactor evidence="1">
        <name>heme</name>
        <dbReference type="ChEBI" id="CHEBI:30413"/>
    </cofactor>
</comment>
<feature type="compositionally biased region" description="Basic and acidic residues" evidence="8">
    <location>
        <begin position="449"/>
        <end position="467"/>
    </location>
</feature>
<dbReference type="PRINTS" id="PR00465">
    <property type="entry name" value="EP450IV"/>
</dbReference>
<keyword evidence="3 7" id="KW-0349">Heme</keyword>
<keyword evidence="7" id="KW-0560">Oxidoreductase</keyword>
<evidence type="ECO:0000256" key="7">
    <source>
        <dbReference type="RuleBase" id="RU000461"/>
    </source>
</evidence>
<evidence type="ECO:0000256" key="1">
    <source>
        <dbReference type="ARBA" id="ARBA00001971"/>
    </source>
</evidence>
<evidence type="ECO:0008006" key="11">
    <source>
        <dbReference type="Google" id="ProtNLM"/>
    </source>
</evidence>
<dbReference type="Proteomes" id="UP001322138">
    <property type="component" value="Unassembled WGS sequence"/>
</dbReference>
<dbReference type="InterPro" id="IPR050121">
    <property type="entry name" value="Cytochrome_P450_monoxygenase"/>
</dbReference>
<evidence type="ECO:0000256" key="4">
    <source>
        <dbReference type="ARBA" id="ARBA00022723"/>
    </source>
</evidence>
<reference evidence="9 10" key="1">
    <citation type="journal article" date="2023" name="bioRxiv">
        <title>High-quality genome assemblies of four members of thePodospora anserinaspecies complex.</title>
        <authorList>
            <person name="Ament-Velasquez S.L."/>
            <person name="Vogan A.A."/>
            <person name="Wallerman O."/>
            <person name="Hartmann F."/>
            <person name="Gautier V."/>
            <person name="Silar P."/>
            <person name="Giraud T."/>
            <person name="Johannesson H."/>
        </authorList>
    </citation>
    <scope>NUCLEOTIDE SEQUENCE [LARGE SCALE GENOMIC DNA]</scope>
    <source>
        <strain evidence="9 10">CBS 112042</strain>
    </source>
</reference>
<dbReference type="RefSeq" id="XP_062738685.1">
    <property type="nucleotide sequence ID" value="XM_062875428.1"/>
</dbReference>
<accession>A0ABR0G202</accession>
<name>A0ABR0G202_9PEZI</name>
<dbReference type="PROSITE" id="PS00086">
    <property type="entry name" value="CYTOCHROME_P450"/>
    <property type="match status" value="1"/>
</dbReference>
<dbReference type="PRINTS" id="PR00385">
    <property type="entry name" value="P450"/>
</dbReference>
<dbReference type="PANTHER" id="PTHR24305">
    <property type="entry name" value="CYTOCHROME P450"/>
    <property type="match status" value="1"/>
</dbReference>
<dbReference type="GeneID" id="87894910"/>
<dbReference type="PANTHER" id="PTHR24305:SF232">
    <property type="entry name" value="P450, PUTATIVE (EUROFUNG)-RELATED"/>
    <property type="match status" value="1"/>
</dbReference>
<proteinExistence type="inferred from homology"/>
<evidence type="ECO:0000256" key="2">
    <source>
        <dbReference type="ARBA" id="ARBA00010617"/>
    </source>
</evidence>
<keyword evidence="10" id="KW-1185">Reference proteome</keyword>
<comment type="similarity">
    <text evidence="2 7">Belongs to the cytochrome P450 family.</text>
</comment>
<dbReference type="Gene3D" id="1.10.630.10">
    <property type="entry name" value="Cytochrome P450"/>
    <property type="match status" value="1"/>
</dbReference>
<dbReference type="EMBL" id="JAFFGZ010000001">
    <property type="protein sequence ID" value="KAK4649710.1"/>
    <property type="molecule type" value="Genomic_DNA"/>
</dbReference>
<dbReference type="InterPro" id="IPR001128">
    <property type="entry name" value="Cyt_P450"/>
</dbReference>
<gene>
    <name evidence="9" type="ORF">QC761_121440</name>
</gene>
<keyword evidence="5 7" id="KW-0408">Iron</keyword>
<dbReference type="Pfam" id="PF00067">
    <property type="entry name" value="p450"/>
    <property type="match status" value="2"/>
</dbReference>
<sequence length="564" mass="62826">MFEASNGACIALFASLLALIVIFGRKKLYPKPYPQIPYNAHSAKRIMGDLPDLIPAIKATKANSESIYRITTQKLGSPIAQLLLPGNPMIILSDPYEIERILRSNQFDKSAWALSVVGPLFSKATLSQLTTPELKAQKKLWGDVMGLDFLKRTAAPKSYSSTVELVELWRLKATTAHKGQPFNVLEDLKNAALDAIWVSIVGEKPGTLRYEKRKLEHELKGQQFDDPAPPGSFMKEQVEYIVDTIMDASATPFPAWAVKLEVLKPRFRRFRKVVTREMSRAMKKALTRYEGLDLDSLGKDSIDTCAMDLVLRKQALQAKKAGVEPSDPTKDIAMLDELFVLLIGGHDSTANTLAWFIKFMETFPQAQTELRAALSSAFGPGIPTLSQILEADIPYLDAACEEALRLSGTSNGVLRSPLQDTTILGYPVPKGSIIYMNIHVNHSSVLADESQRTETGKAARQKKDDGFKTPAGRDLGTYEPRRWLVRDETGKEMFNPNALPQLAFGAGVRMCFGRRLAVMQFRIAVTLLILSFEFQEVPEGMQSMACIERLFRTPQQPYAKLRVL</sequence>
<feature type="region of interest" description="Disordered" evidence="8">
    <location>
        <begin position="447"/>
        <end position="472"/>
    </location>
</feature>
<comment type="caution">
    <text evidence="9">The sequence shown here is derived from an EMBL/GenBank/DDBJ whole genome shotgun (WGS) entry which is preliminary data.</text>
</comment>
<protein>
    <recommendedName>
        <fullName evidence="11">Cytochrome P450</fullName>
    </recommendedName>
</protein>
<dbReference type="InterPro" id="IPR002403">
    <property type="entry name" value="Cyt_P450_E_grp-IV"/>
</dbReference>
<evidence type="ECO:0000256" key="3">
    <source>
        <dbReference type="ARBA" id="ARBA00022617"/>
    </source>
</evidence>
<evidence type="ECO:0000256" key="8">
    <source>
        <dbReference type="SAM" id="MobiDB-lite"/>
    </source>
</evidence>
<evidence type="ECO:0000313" key="10">
    <source>
        <dbReference type="Proteomes" id="UP001322138"/>
    </source>
</evidence>